<protein>
    <submittedName>
        <fullName evidence="2">Glycosyl transferase</fullName>
    </submittedName>
</protein>
<dbReference type="PANTHER" id="PTHR43685:SF2">
    <property type="entry name" value="GLYCOSYLTRANSFERASE 2-LIKE DOMAIN-CONTAINING PROTEIN"/>
    <property type="match status" value="1"/>
</dbReference>
<dbReference type="InterPro" id="IPR001173">
    <property type="entry name" value="Glyco_trans_2-like"/>
</dbReference>
<dbReference type="InParanoid" id="M0MGF0"/>
<name>M0MGF0_9EURY</name>
<proteinExistence type="predicted"/>
<evidence type="ECO:0000259" key="1">
    <source>
        <dbReference type="Pfam" id="PF00535"/>
    </source>
</evidence>
<dbReference type="STRING" id="1227455.C449_09169"/>
<accession>M0MGF0</accession>
<evidence type="ECO:0000313" key="2">
    <source>
        <dbReference type="EMBL" id="EMA44817.1"/>
    </source>
</evidence>
<keyword evidence="3" id="KW-1185">Reference proteome</keyword>
<gene>
    <name evidence="2" type="ORF">C449_09169</name>
</gene>
<dbReference type="Gene3D" id="3.90.550.10">
    <property type="entry name" value="Spore Coat Polysaccharide Biosynthesis Protein SpsA, Chain A"/>
    <property type="match status" value="1"/>
</dbReference>
<comment type="caution">
    <text evidence="2">The sequence shown here is derived from an EMBL/GenBank/DDBJ whole genome shotgun (WGS) entry which is preliminary data.</text>
</comment>
<keyword evidence="2" id="KW-0808">Transferase</keyword>
<sequence length="316" mass="35357">MWDDEGRREKQMRQTREVVSVVITTYYRNDRLRGAIESALGQTYPAVEVVVVDDSGEAHAKSVADEYDVRYIPHDVNKGTNTARNTGIEGSSGRYVQLLDDDDRLHREKVQAQMEAFAVSDSTGVVYCGVTLKGDSETREVLPDPDVSGDVLACALTLDPFPCYTSSMLIDREYLDRVLPLAVRPTVDDLWLMIELAKITEFDHVARSLVTKRQTDSSLGQGMTNARERFNLIEEYDELYEKFPAAVRGTALGNTHHQTGSLLFDERIWSFKATLAYWKALYYRPEPSTQFVGACIASLLGKPGISAAKSLRSLVT</sequence>
<feature type="domain" description="Glycosyltransferase 2-like" evidence="1">
    <location>
        <begin position="20"/>
        <end position="175"/>
    </location>
</feature>
<organism evidence="2 3">
    <name type="scientific">Halococcus saccharolyticus DSM 5350</name>
    <dbReference type="NCBI Taxonomy" id="1227455"/>
    <lineage>
        <taxon>Archaea</taxon>
        <taxon>Methanobacteriati</taxon>
        <taxon>Methanobacteriota</taxon>
        <taxon>Stenosarchaea group</taxon>
        <taxon>Halobacteria</taxon>
        <taxon>Halobacteriales</taxon>
        <taxon>Halococcaceae</taxon>
        <taxon>Halococcus</taxon>
    </lineage>
</organism>
<evidence type="ECO:0000313" key="3">
    <source>
        <dbReference type="Proteomes" id="UP000011669"/>
    </source>
</evidence>
<dbReference type="Proteomes" id="UP000011669">
    <property type="component" value="Unassembled WGS sequence"/>
</dbReference>
<dbReference type="GO" id="GO:0016740">
    <property type="term" value="F:transferase activity"/>
    <property type="evidence" value="ECO:0007669"/>
    <property type="project" value="UniProtKB-KW"/>
</dbReference>
<dbReference type="PANTHER" id="PTHR43685">
    <property type="entry name" value="GLYCOSYLTRANSFERASE"/>
    <property type="match status" value="1"/>
</dbReference>
<dbReference type="Pfam" id="PF00535">
    <property type="entry name" value="Glycos_transf_2"/>
    <property type="match status" value="1"/>
</dbReference>
<dbReference type="CDD" id="cd00761">
    <property type="entry name" value="Glyco_tranf_GTA_type"/>
    <property type="match status" value="1"/>
</dbReference>
<reference evidence="2 3" key="1">
    <citation type="journal article" date="2014" name="PLoS Genet.">
        <title>Phylogenetically driven sequencing of extremely halophilic archaea reveals strategies for static and dynamic osmo-response.</title>
        <authorList>
            <person name="Becker E.A."/>
            <person name="Seitzer P.M."/>
            <person name="Tritt A."/>
            <person name="Larsen D."/>
            <person name="Krusor M."/>
            <person name="Yao A.I."/>
            <person name="Wu D."/>
            <person name="Madern D."/>
            <person name="Eisen J.A."/>
            <person name="Darling A.E."/>
            <person name="Facciotti M.T."/>
        </authorList>
    </citation>
    <scope>NUCLEOTIDE SEQUENCE [LARGE SCALE GENOMIC DNA]</scope>
    <source>
        <strain evidence="2 3">DSM 5350</strain>
    </source>
</reference>
<dbReference type="SUPFAM" id="SSF53448">
    <property type="entry name" value="Nucleotide-diphospho-sugar transferases"/>
    <property type="match status" value="1"/>
</dbReference>
<dbReference type="InterPro" id="IPR050834">
    <property type="entry name" value="Glycosyltransf_2"/>
</dbReference>
<dbReference type="AlphaFoldDB" id="M0MGF0"/>
<dbReference type="InterPro" id="IPR029044">
    <property type="entry name" value="Nucleotide-diphossugar_trans"/>
</dbReference>
<dbReference type="EMBL" id="AOMD01000021">
    <property type="protein sequence ID" value="EMA44817.1"/>
    <property type="molecule type" value="Genomic_DNA"/>
</dbReference>